<dbReference type="CDD" id="cd00200">
    <property type="entry name" value="WD40"/>
    <property type="match status" value="1"/>
</dbReference>
<feature type="region of interest" description="Disordered" evidence="4">
    <location>
        <begin position="603"/>
        <end position="682"/>
    </location>
</feature>
<evidence type="ECO:0000256" key="4">
    <source>
        <dbReference type="SAM" id="MobiDB-lite"/>
    </source>
</evidence>
<evidence type="ECO:0000256" key="2">
    <source>
        <dbReference type="ARBA" id="ARBA00022737"/>
    </source>
</evidence>
<proteinExistence type="predicted"/>
<keyword evidence="2" id="KW-0677">Repeat</keyword>
<dbReference type="Proteomes" id="UP001174694">
    <property type="component" value="Unassembled WGS sequence"/>
</dbReference>
<feature type="region of interest" description="Disordered" evidence="4">
    <location>
        <begin position="63"/>
        <end position="92"/>
    </location>
</feature>
<dbReference type="PANTHER" id="PTHR19862:SF14">
    <property type="entry name" value="WD REPEAT-CONTAINING PROTEIN 48"/>
    <property type="match status" value="1"/>
</dbReference>
<accession>A0AA38RQB1</accession>
<dbReference type="Pfam" id="PF11816">
    <property type="entry name" value="DUF3337"/>
    <property type="match status" value="1"/>
</dbReference>
<evidence type="ECO:0000256" key="3">
    <source>
        <dbReference type="PROSITE-ProRule" id="PRU00221"/>
    </source>
</evidence>
<evidence type="ECO:0000313" key="5">
    <source>
        <dbReference type="EMBL" id="KAJ9143358.1"/>
    </source>
</evidence>
<keyword evidence="6" id="KW-1185">Reference proteome</keyword>
<evidence type="ECO:0000256" key="1">
    <source>
        <dbReference type="ARBA" id="ARBA00022574"/>
    </source>
</evidence>
<dbReference type="InterPro" id="IPR051246">
    <property type="entry name" value="WDR48"/>
</dbReference>
<dbReference type="InterPro" id="IPR019775">
    <property type="entry name" value="WD40_repeat_CS"/>
</dbReference>
<dbReference type="PROSITE" id="PS50294">
    <property type="entry name" value="WD_REPEATS_REGION"/>
    <property type="match status" value="3"/>
</dbReference>
<dbReference type="AlphaFoldDB" id="A0AA38RQB1"/>
<feature type="repeat" description="WD" evidence="3">
    <location>
        <begin position="20"/>
        <end position="54"/>
    </location>
</feature>
<dbReference type="Pfam" id="PF00400">
    <property type="entry name" value="WD40"/>
    <property type="match status" value="4"/>
</dbReference>
<protein>
    <submittedName>
        <fullName evidence="5">WD40 repeat-like protein</fullName>
    </submittedName>
</protein>
<feature type="compositionally biased region" description="Low complexity" evidence="4">
    <location>
        <begin position="603"/>
        <end position="612"/>
    </location>
</feature>
<name>A0AA38RQB1_9PEZI</name>
<sequence>MAKKARQRISYVLPLAGSQSGGHRLGVNGLAVDRDNAILYSGGRDGVVCAWDLNLDLRASSSSSSVLDSTAPGDGSSGAPNGAAAQPKPKTTFRTQTQAHTHWINDIVLAQNNSALVSCSSDLTVKVWRPHTDRDREPATIGQHADYVKCVATPAHQQANWVASGGLDRKIYLWDLNGGGKTLEIDVSGEEITEKGSVYALSVNDTILASGGPESIVRLWDPKSGKRISKFVGHTDNIRAILVNQAGDTVMTASSDQTIKVWSVTAGRCIHTLTMHNDSVWSLYSDDPDLGIFYSSDRSGLVVKTDVRGTLGEMDDGLSLAVAQENDGVGKVIACGDYIWTTTSSSSINRWPNVDTGADIQLPEAFRQHRASVSTTMTRSGSVPNINGQPPQQQKKEIPAASILRISNTAVFPAQLSRDAEATTVNGVALSKKGSEVIPEPQATPSIHPIHHLPEDTIEGQFGLVKHRLLNDRRRVLTLDTAGDVLLWDLIQCKPIQSFGKKHLEDVEPLVNTLEAVAPWCSIDTSSGNLTVVLELFNCFDAEMYADELVLDEPIEFREDQRINLGKWILRYLFANLIDEEIKRDEAHRKKLDEAVEKRLAAARAAPPTSISIPPPGLSWEEATESPVTTPRGNGSYPPVTPGLGIGLATPAMPLSSVREEPSTPMSPLDRKTSQISRQSVDKEDYFSNAIGSVDSAKTAATPAEAPAATADEKGGKTSTDNGKDKDKEKERGDKTPSTPFGKKFRMGMSFGTKKLARSASTTATEKPAVVDEKAEESESSSNHEKEFDDCFLGVIQKIQDEYEKQLAETPDKFVESRITPSLPNDTPVLKLPQGTKVIIQEETSGGSAELYRGTVETVGADADIIEKCGPMWLGEVLLQNTIPQKDPVKVSFVLYPWQDSLPSVAAADGNSRLNANRMLRVKKILAYVAERIDPQEEDEEDPNALRPEEYLELYCNDQLLPTNMSLATLRAHVWKGGNDIVLYYKANGRKEIPIPAPPPPPEPEPAPEAEAEAPPNAVHQAVPVGA</sequence>
<dbReference type="PROSITE" id="PS00678">
    <property type="entry name" value="WD_REPEATS_1"/>
    <property type="match status" value="2"/>
</dbReference>
<evidence type="ECO:0000313" key="6">
    <source>
        <dbReference type="Proteomes" id="UP001174694"/>
    </source>
</evidence>
<feature type="compositionally biased region" description="Low complexity" evidence="4">
    <location>
        <begin position="697"/>
        <end position="710"/>
    </location>
</feature>
<feature type="compositionally biased region" description="Pro residues" evidence="4">
    <location>
        <begin position="995"/>
        <end position="1005"/>
    </location>
</feature>
<feature type="repeat" description="WD" evidence="3">
    <location>
        <begin position="231"/>
        <end position="272"/>
    </location>
</feature>
<dbReference type="PANTHER" id="PTHR19862">
    <property type="entry name" value="WD REPEAT-CONTAINING PROTEIN 48"/>
    <property type="match status" value="1"/>
</dbReference>
<dbReference type="InterPro" id="IPR015943">
    <property type="entry name" value="WD40/YVTN_repeat-like_dom_sf"/>
</dbReference>
<comment type="caution">
    <text evidence="5">The sequence shown here is derived from an EMBL/GenBank/DDBJ whole genome shotgun (WGS) entry which is preliminary data.</text>
</comment>
<reference evidence="5" key="1">
    <citation type="submission" date="2022-07" db="EMBL/GenBank/DDBJ databases">
        <title>Fungi with potential for degradation of polypropylene.</title>
        <authorList>
            <person name="Gostincar C."/>
        </authorList>
    </citation>
    <scope>NUCLEOTIDE SEQUENCE</scope>
    <source>
        <strain evidence="5">EXF-13308</strain>
    </source>
</reference>
<gene>
    <name evidence="5" type="ORF">NKR23_g6702</name>
</gene>
<dbReference type="InterPro" id="IPR021772">
    <property type="entry name" value="WDR48/Bun107"/>
</dbReference>
<dbReference type="GO" id="GO:0000724">
    <property type="term" value="P:double-strand break repair via homologous recombination"/>
    <property type="evidence" value="ECO:0007669"/>
    <property type="project" value="TreeGrafter"/>
</dbReference>
<dbReference type="Gene3D" id="2.130.10.10">
    <property type="entry name" value="YVTN repeat-like/Quinoprotein amine dehydrogenase"/>
    <property type="match status" value="2"/>
</dbReference>
<dbReference type="EMBL" id="JANBVO010000019">
    <property type="protein sequence ID" value="KAJ9143358.1"/>
    <property type="molecule type" value="Genomic_DNA"/>
</dbReference>
<dbReference type="InterPro" id="IPR036322">
    <property type="entry name" value="WD40_repeat_dom_sf"/>
</dbReference>
<dbReference type="SMART" id="SM00320">
    <property type="entry name" value="WD40"/>
    <property type="match status" value="6"/>
</dbReference>
<dbReference type="InterPro" id="IPR001680">
    <property type="entry name" value="WD40_rpt"/>
</dbReference>
<feature type="repeat" description="WD" evidence="3">
    <location>
        <begin position="97"/>
        <end position="128"/>
    </location>
</feature>
<dbReference type="PROSITE" id="PS50082">
    <property type="entry name" value="WD_REPEATS_2"/>
    <property type="match status" value="5"/>
</dbReference>
<keyword evidence="1 3" id="KW-0853">WD repeat</keyword>
<dbReference type="FunFam" id="2.130.10.10:FF:001614">
    <property type="entry name" value="WD repeat protein"/>
    <property type="match status" value="1"/>
</dbReference>
<feature type="compositionally biased region" description="Basic and acidic residues" evidence="4">
    <location>
        <begin position="711"/>
        <end position="735"/>
    </location>
</feature>
<feature type="repeat" description="WD" evidence="3">
    <location>
        <begin position="141"/>
        <end position="184"/>
    </location>
</feature>
<feature type="region of interest" description="Disordered" evidence="4">
    <location>
        <begin position="993"/>
        <end position="1027"/>
    </location>
</feature>
<dbReference type="GO" id="GO:0043130">
    <property type="term" value="F:ubiquitin binding"/>
    <property type="evidence" value="ECO:0007669"/>
    <property type="project" value="TreeGrafter"/>
</dbReference>
<dbReference type="CDD" id="cd17041">
    <property type="entry name" value="Ubl_WDR48"/>
    <property type="match status" value="1"/>
</dbReference>
<feature type="region of interest" description="Disordered" evidence="4">
    <location>
        <begin position="697"/>
        <end position="786"/>
    </location>
</feature>
<dbReference type="SUPFAM" id="SSF50978">
    <property type="entry name" value="WD40 repeat-like"/>
    <property type="match status" value="1"/>
</dbReference>
<feature type="repeat" description="WD" evidence="3">
    <location>
        <begin position="204"/>
        <end position="230"/>
    </location>
</feature>
<organism evidence="5 6">
    <name type="scientific">Pleurostoma richardsiae</name>
    <dbReference type="NCBI Taxonomy" id="41990"/>
    <lineage>
        <taxon>Eukaryota</taxon>
        <taxon>Fungi</taxon>
        <taxon>Dikarya</taxon>
        <taxon>Ascomycota</taxon>
        <taxon>Pezizomycotina</taxon>
        <taxon>Sordariomycetes</taxon>
        <taxon>Sordariomycetidae</taxon>
        <taxon>Calosphaeriales</taxon>
        <taxon>Pleurostomataceae</taxon>
        <taxon>Pleurostoma</taxon>
    </lineage>
</organism>